<feature type="coiled-coil region" evidence="3">
    <location>
        <begin position="149"/>
        <end position="176"/>
    </location>
</feature>
<dbReference type="OrthoDB" id="4161109at2759"/>
<comment type="caution">
    <text evidence="6">The sequence shown here is derived from an EMBL/GenBank/DDBJ whole genome shotgun (WGS) entry which is preliminary data.</text>
</comment>
<dbReference type="SMART" id="SM00338">
    <property type="entry name" value="BRLZ"/>
    <property type="match status" value="1"/>
</dbReference>
<evidence type="ECO:0000259" key="5">
    <source>
        <dbReference type="PROSITE" id="PS50217"/>
    </source>
</evidence>
<dbReference type="PROSITE" id="PS50217">
    <property type="entry name" value="BZIP"/>
    <property type="match status" value="1"/>
</dbReference>
<dbReference type="PANTHER" id="PTHR40621:SF6">
    <property type="entry name" value="AP-1-LIKE TRANSCRIPTION FACTOR YAP1-RELATED"/>
    <property type="match status" value="1"/>
</dbReference>
<dbReference type="GO" id="GO:0090575">
    <property type="term" value="C:RNA polymerase II transcription regulator complex"/>
    <property type="evidence" value="ECO:0007669"/>
    <property type="project" value="TreeGrafter"/>
</dbReference>
<dbReference type="Pfam" id="PF00170">
    <property type="entry name" value="bZIP_1"/>
    <property type="match status" value="1"/>
</dbReference>
<dbReference type="InterPro" id="IPR046347">
    <property type="entry name" value="bZIP_sf"/>
</dbReference>
<organism evidence="6 7">
    <name type="scientific">Cladophialophora psammophila CBS 110553</name>
    <dbReference type="NCBI Taxonomy" id="1182543"/>
    <lineage>
        <taxon>Eukaryota</taxon>
        <taxon>Fungi</taxon>
        <taxon>Dikarya</taxon>
        <taxon>Ascomycota</taxon>
        <taxon>Pezizomycotina</taxon>
        <taxon>Eurotiomycetes</taxon>
        <taxon>Chaetothyriomycetidae</taxon>
        <taxon>Chaetothyriales</taxon>
        <taxon>Herpotrichiellaceae</taxon>
        <taxon>Cladophialophora</taxon>
    </lineage>
</organism>
<feature type="region of interest" description="Disordered" evidence="4">
    <location>
        <begin position="93"/>
        <end position="127"/>
    </location>
</feature>
<dbReference type="STRING" id="1182543.W9X2W8"/>
<evidence type="ECO:0000313" key="6">
    <source>
        <dbReference type="EMBL" id="EXJ74817.1"/>
    </source>
</evidence>
<gene>
    <name evidence="6" type="ORF">A1O5_01513</name>
</gene>
<comment type="subcellular location">
    <subcellularLocation>
        <location evidence="1">Nucleus</location>
    </subcellularLocation>
</comment>
<sequence>MLSFHERSARTAPQDKPDVVLAKGVSGSEHCIDCRHDSYSVADVGAMPWGDEEYAMWILPAVQSREQAFGMQTDPQTWREPDWSGTPLSTILPTNAPLQEPAPLSVDGRRSRLTAPRAQSSDDATEEVRARTRLERRRAQNRVSQQAFRARKERHIKELERRLQALTAEHEALLKNFTRRQDEINGLNTMIADLRVDIDILSGTQTDSEDRAPFNLE</sequence>
<dbReference type="EMBL" id="AMGX01000002">
    <property type="protein sequence ID" value="EXJ74817.1"/>
    <property type="molecule type" value="Genomic_DNA"/>
</dbReference>
<dbReference type="Proteomes" id="UP000019471">
    <property type="component" value="Unassembled WGS sequence"/>
</dbReference>
<dbReference type="CDD" id="cd14688">
    <property type="entry name" value="bZIP_YAP"/>
    <property type="match status" value="1"/>
</dbReference>
<dbReference type="RefSeq" id="XP_007740319.1">
    <property type="nucleotide sequence ID" value="XM_007742129.1"/>
</dbReference>
<evidence type="ECO:0000256" key="4">
    <source>
        <dbReference type="SAM" id="MobiDB-lite"/>
    </source>
</evidence>
<keyword evidence="3" id="KW-0175">Coiled coil</keyword>
<dbReference type="GeneID" id="19186246"/>
<dbReference type="AlphaFoldDB" id="W9X2W8"/>
<reference evidence="6 7" key="1">
    <citation type="submission" date="2013-03" db="EMBL/GenBank/DDBJ databases">
        <title>The Genome Sequence of Cladophialophora psammophila CBS 110553.</title>
        <authorList>
            <consortium name="The Broad Institute Genomics Platform"/>
            <person name="Cuomo C."/>
            <person name="de Hoog S."/>
            <person name="Gorbushina A."/>
            <person name="Walker B."/>
            <person name="Young S.K."/>
            <person name="Zeng Q."/>
            <person name="Gargeya S."/>
            <person name="Fitzgerald M."/>
            <person name="Haas B."/>
            <person name="Abouelleil A."/>
            <person name="Allen A.W."/>
            <person name="Alvarado L."/>
            <person name="Arachchi H.M."/>
            <person name="Berlin A.M."/>
            <person name="Chapman S.B."/>
            <person name="Gainer-Dewar J."/>
            <person name="Goldberg J."/>
            <person name="Griggs A."/>
            <person name="Gujja S."/>
            <person name="Hansen M."/>
            <person name="Howarth C."/>
            <person name="Imamovic A."/>
            <person name="Ireland A."/>
            <person name="Larimer J."/>
            <person name="McCowan C."/>
            <person name="Murphy C."/>
            <person name="Pearson M."/>
            <person name="Poon T.W."/>
            <person name="Priest M."/>
            <person name="Roberts A."/>
            <person name="Saif S."/>
            <person name="Shea T."/>
            <person name="Sisk P."/>
            <person name="Sykes S."/>
            <person name="Wortman J."/>
            <person name="Nusbaum C."/>
            <person name="Birren B."/>
        </authorList>
    </citation>
    <scope>NUCLEOTIDE SEQUENCE [LARGE SCALE GENOMIC DNA]</scope>
    <source>
        <strain evidence="6 7">CBS 110553</strain>
    </source>
</reference>
<dbReference type="PANTHER" id="PTHR40621">
    <property type="entry name" value="TRANSCRIPTION FACTOR KAPC-RELATED"/>
    <property type="match status" value="1"/>
</dbReference>
<evidence type="ECO:0000313" key="7">
    <source>
        <dbReference type="Proteomes" id="UP000019471"/>
    </source>
</evidence>
<proteinExistence type="predicted"/>
<dbReference type="HOGENOM" id="CLU_1272148_0_0_1"/>
<dbReference type="GO" id="GO:0000976">
    <property type="term" value="F:transcription cis-regulatory region binding"/>
    <property type="evidence" value="ECO:0007669"/>
    <property type="project" value="InterPro"/>
</dbReference>
<dbReference type="GO" id="GO:0001228">
    <property type="term" value="F:DNA-binding transcription activator activity, RNA polymerase II-specific"/>
    <property type="evidence" value="ECO:0007669"/>
    <property type="project" value="TreeGrafter"/>
</dbReference>
<dbReference type="PROSITE" id="PS00036">
    <property type="entry name" value="BZIP_BASIC"/>
    <property type="match status" value="1"/>
</dbReference>
<dbReference type="InterPro" id="IPR004827">
    <property type="entry name" value="bZIP"/>
</dbReference>
<dbReference type="Gene3D" id="1.20.5.170">
    <property type="match status" value="1"/>
</dbReference>
<name>W9X2W8_9EURO</name>
<evidence type="ECO:0000256" key="3">
    <source>
        <dbReference type="SAM" id="Coils"/>
    </source>
</evidence>
<evidence type="ECO:0000256" key="1">
    <source>
        <dbReference type="ARBA" id="ARBA00004123"/>
    </source>
</evidence>
<accession>W9X2W8</accession>
<dbReference type="InterPro" id="IPR050936">
    <property type="entry name" value="AP-1-like"/>
</dbReference>
<keyword evidence="7" id="KW-1185">Reference proteome</keyword>
<evidence type="ECO:0000256" key="2">
    <source>
        <dbReference type="ARBA" id="ARBA00023242"/>
    </source>
</evidence>
<feature type="domain" description="BZIP" evidence="5">
    <location>
        <begin position="131"/>
        <end position="194"/>
    </location>
</feature>
<keyword evidence="2" id="KW-0539">Nucleus</keyword>
<dbReference type="SUPFAM" id="SSF57959">
    <property type="entry name" value="Leucine zipper domain"/>
    <property type="match status" value="1"/>
</dbReference>
<protein>
    <recommendedName>
        <fullName evidence="5">BZIP domain-containing protein</fullName>
    </recommendedName>
</protein>